<dbReference type="SUPFAM" id="SSF57716">
    <property type="entry name" value="Glucocorticoid receptor-like (DNA-binding domain)"/>
    <property type="match status" value="1"/>
</dbReference>
<name>A0A1I8NU83_STOCA</name>
<dbReference type="AlphaFoldDB" id="A0A1I8NU83"/>
<dbReference type="PROSITE" id="PS51915">
    <property type="entry name" value="ZAD"/>
    <property type="match status" value="1"/>
</dbReference>
<keyword evidence="2 10" id="KW-0479">Metal-binding</keyword>
<keyword evidence="7" id="KW-0804">Transcription</keyword>
<evidence type="ECO:0008006" key="15">
    <source>
        <dbReference type="Google" id="ProtNLM"/>
    </source>
</evidence>
<dbReference type="FunFam" id="3.30.160.60:FF:000303">
    <property type="entry name" value="Zinc finger protein 41"/>
    <property type="match status" value="1"/>
</dbReference>
<evidence type="ECO:0000259" key="11">
    <source>
        <dbReference type="PROSITE" id="PS50157"/>
    </source>
</evidence>
<evidence type="ECO:0000256" key="4">
    <source>
        <dbReference type="ARBA" id="ARBA00022771"/>
    </source>
</evidence>
<evidence type="ECO:0000313" key="14">
    <source>
        <dbReference type="Proteomes" id="UP000095300"/>
    </source>
</evidence>
<comment type="subcellular location">
    <subcellularLocation>
        <location evidence="1">Nucleus</location>
    </subcellularLocation>
</comment>
<evidence type="ECO:0000256" key="8">
    <source>
        <dbReference type="ARBA" id="ARBA00023242"/>
    </source>
</evidence>
<dbReference type="EnsemblMetazoa" id="SCAU002081-RA">
    <property type="protein sequence ID" value="SCAU002081-PA"/>
    <property type="gene ID" value="SCAU002081"/>
</dbReference>
<evidence type="ECO:0000313" key="13">
    <source>
        <dbReference type="EnsemblMetazoa" id="SCAU002081-PA"/>
    </source>
</evidence>
<evidence type="ECO:0000256" key="5">
    <source>
        <dbReference type="ARBA" id="ARBA00022833"/>
    </source>
</evidence>
<dbReference type="PROSITE" id="PS00028">
    <property type="entry name" value="ZINC_FINGER_C2H2_1"/>
    <property type="match status" value="7"/>
</dbReference>
<evidence type="ECO:0000256" key="1">
    <source>
        <dbReference type="ARBA" id="ARBA00004123"/>
    </source>
</evidence>
<keyword evidence="14" id="KW-1185">Reference proteome</keyword>
<feature type="domain" description="C2H2-type" evidence="11">
    <location>
        <begin position="251"/>
        <end position="278"/>
    </location>
</feature>
<feature type="binding site" evidence="10">
    <location>
        <position position="16"/>
    </location>
    <ligand>
        <name>Zn(2+)</name>
        <dbReference type="ChEBI" id="CHEBI:29105"/>
    </ligand>
</feature>
<feature type="domain" description="ZAD" evidence="12">
    <location>
        <begin position="11"/>
        <end position="83"/>
    </location>
</feature>
<evidence type="ECO:0000256" key="9">
    <source>
        <dbReference type="PROSITE-ProRule" id="PRU00042"/>
    </source>
</evidence>
<evidence type="ECO:0000256" key="2">
    <source>
        <dbReference type="ARBA" id="ARBA00022723"/>
    </source>
</evidence>
<feature type="binding site" evidence="10">
    <location>
        <position position="56"/>
    </location>
    <ligand>
        <name>Zn(2+)</name>
        <dbReference type="ChEBI" id="CHEBI:29105"/>
    </ligand>
</feature>
<reference evidence="13" key="1">
    <citation type="submission" date="2020-05" db="UniProtKB">
        <authorList>
            <consortium name="EnsemblMetazoa"/>
        </authorList>
    </citation>
    <scope>IDENTIFICATION</scope>
    <source>
        <strain evidence="13">USDA</strain>
    </source>
</reference>
<feature type="domain" description="C2H2-type" evidence="11">
    <location>
        <begin position="339"/>
        <end position="367"/>
    </location>
</feature>
<feature type="binding site" evidence="10">
    <location>
        <position position="13"/>
    </location>
    <ligand>
        <name>Zn(2+)</name>
        <dbReference type="ChEBI" id="CHEBI:29105"/>
    </ligand>
</feature>
<dbReference type="Gene3D" id="3.30.160.60">
    <property type="entry name" value="Classic Zinc Finger"/>
    <property type="match status" value="6"/>
</dbReference>
<gene>
    <name evidence="13" type="primary">106083714</name>
</gene>
<dbReference type="Pfam" id="PF00096">
    <property type="entry name" value="zf-C2H2"/>
    <property type="match status" value="7"/>
</dbReference>
<evidence type="ECO:0000256" key="10">
    <source>
        <dbReference type="PROSITE-ProRule" id="PRU01263"/>
    </source>
</evidence>
<feature type="domain" description="C2H2-type" evidence="11">
    <location>
        <begin position="311"/>
        <end position="338"/>
    </location>
</feature>
<dbReference type="VEuPathDB" id="VectorBase:SCAU002081"/>
<evidence type="ECO:0000259" key="12">
    <source>
        <dbReference type="PROSITE" id="PS51915"/>
    </source>
</evidence>
<feature type="domain" description="C2H2-type" evidence="11">
    <location>
        <begin position="396"/>
        <end position="423"/>
    </location>
</feature>
<dbReference type="InterPro" id="IPR036236">
    <property type="entry name" value="Znf_C2H2_sf"/>
</dbReference>
<dbReference type="GO" id="GO:0000978">
    <property type="term" value="F:RNA polymerase II cis-regulatory region sequence-specific DNA binding"/>
    <property type="evidence" value="ECO:0007669"/>
    <property type="project" value="TreeGrafter"/>
</dbReference>
<dbReference type="InterPro" id="IPR012934">
    <property type="entry name" value="Znf_AD"/>
</dbReference>
<feature type="domain" description="C2H2-type" evidence="11">
    <location>
        <begin position="283"/>
        <end position="310"/>
    </location>
</feature>
<protein>
    <recommendedName>
        <fullName evidence="15">Protein krueppel</fullName>
    </recommendedName>
</protein>
<evidence type="ECO:0000256" key="3">
    <source>
        <dbReference type="ARBA" id="ARBA00022737"/>
    </source>
</evidence>
<dbReference type="KEGG" id="scac:106083714"/>
<dbReference type="PANTHER" id="PTHR24393:SF34">
    <property type="entry name" value="PR_SET DOMAIN 13"/>
    <property type="match status" value="1"/>
</dbReference>
<dbReference type="GO" id="GO:0001228">
    <property type="term" value="F:DNA-binding transcription activator activity, RNA polymerase II-specific"/>
    <property type="evidence" value="ECO:0007669"/>
    <property type="project" value="TreeGrafter"/>
</dbReference>
<keyword evidence="4 9" id="KW-0863">Zinc-finger</keyword>
<sequence length="427" mass="49385">METLSLHELHKICRICLKSDILVSIYSPTFLLRPVDMLEKLNIAKTNEDTLPSLLCQSCLYRLLDAYNLQQLADASERRLKEYFYGVTSPAISLTNDMDTPANTKVAEVSDSSVSMSNICDMMFYRHDATTNDMVEVVGDVELLNDVEIDVSSLTRSEAGDNNTLTFEAITKQYDDSFHHIHEVQNFGIEISKQVQIKDFPANSTAKCSSMKTLKKTTMKVPDECLECGKVFHYKGYLEIHKRVHTGERPFKCQICSKEFITSNKLLLHQRMHSGDKMHHKRFQCEFCSAFFATSSNLKSHKLTHTTDRNYLCKQCKMTFKSKRDLRRHEPMHKTIRDVFCEICEKSFTKHTSLNAHLAMVHRRIRKHKCTECEKIFGKKSNLINHMRIHSGEKPFECPSCYWKFAQSSALKRHLKTHMKSSTLNDQ</sequence>
<dbReference type="SUPFAM" id="SSF57667">
    <property type="entry name" value="beta-beta-alpha zinc fingers"/>
    <property type="match status" value="3"/>
</dbReference>
<evidence type="ECO:0000256" key="7">
    <source>
        <dbReference type="ARBA" id="ARBA00023163"/>
    </source>
</evidence>
<feature type="domain" description="C2H2-type" evidence="11">
    <location>
        <begin position="368"/>
        <end position="395"/>
    </location>
</feature>
<dbReference type="GO" id="GO:0005634">
    <property type="term" value="C:nucleus"/>
    <property type="evidence" value="ECO:0007669"/>
    <property type="project" value="UniProtKB-SubCell"/>
</dbReference>
<dbReference type="PANTHER" id="PTHR24393">
    <property type="entry name" value="ZINC FINGER PROTEIN"/>
    <property type="match status" value="1"/>
</dbReference>
<keyword evidence="6" id="KW-0805">Transcription regulation</keyword>
<dbReference type="Proteomes" id="UP000095300">
    <property type="component" value="Unassembled WGS sequence"/>
</dbReference>
<dbReference type="OrthoDB" id="6077919at2759"/>
<keyword evidence="8" id="KW-0539">Nucleus</keyword>
<evidence type="ECO:0000256" key="6">
    <source>
        <dbReference type="ARBA" id="ARBA00023015"/>
    </source>
</evidence>
<dbReference type="STRING" id="35570.A0A1I8NU83"/>
<accession>A0A1I8NU83</accession>
<keyword evidence="3" id="KW-0677">Repeat</keyword>
<dbReference type="SMART" id="SM00868">
    <property type="entry name" value="zf-AD"/>
    <property type="match status" value="1"/>
</dbReference>
<organism evidence="13 14">
    <name type="scientific">Stomoxys calcitrans</name>
    <name type="common">Stable fly</name>
    <name type="synonym">Conops calcitrans</name>
    <dbReference type="NCBI Taxonomy" id="35570"/>
    <lineage>
        <taxon>Eukaryota</taxon>
        <taxon>Metazoa</taxon>
        <taxon>Ecdysozoa</taxon>
        <taxon>Arthropoda</taxon>
        <taxon>Hexapoda</taxon>
        <taxon>Insecta</taxon>
        <taxon>Pterygota</taxon>
        <taxon>Neoptera</taxon>
        <taxon>Endopterygota</taxon>
        <taxon>Diptera</taxon>
        <taxon>Brachycera</taxon>
        <taxon>Muscomorpha</taxon>
        <taxon>Muscoidea</taxon>
        <taxon>Muscidae</taxon>
        <taxon>Stomoxys</taxon>
    </lineage>
</organism>
<dbReference type="FunFam" id="3.30.160.60:FF:000060">
    <property type="entry name" value="zinc finger protein 436"/>
    <property type="match status" value="1"/>
</dbReference>
<dbReference type="SMART" id="SM00355">
    <property type="entry name" value="ZnF_C2H2"/>
    <property type="match status" value="7"/>
</dbReference>
<feature type="binding site" evidence="10">
    <location>
        <position position="59"/>
    </location>
    <ligand>
        <name>Zn(2+)</name>
        <dbReference type="ChEBI" id="CHEBI:29105"/>
    </ligand>
</feature>
<dbReference type="FunFam" id="3.30.160.60:FF:002343">
    <property type="entry name" value="Zinc finger protein 33A"/>
    <property type="match status" value="1"/>
</dbReference>
<dbReference type="InterPro" id="IPR013087">
    <property type="entry name" value="Znf_C2H2_type"/>
</dbReference>
<keyword evidence="5 10" id="KW-0862">Zinc</keyword>
<proteinExistence type="predicted"/>
<dbReference type="Pfam" id="PF07776">
    <property type="entry name" value="zf-AD"/>
    <property type="match status" value="1"/>
</dbReference>
<dbReference type="PROSITE" id="PS50157">
    <property type="entry name" value="ZINC_FINGER_C2H2_2"/>
    <property type="match status" value="7"/>
</dbReference>
<dbReference type="GO" id="GO:0008270">
    <property type="term" value="F:zinc ion binding"/>
    <property type="evidence" value="ECO:0007669"/>
    <property type="project" value="UniProtKB-UniRule"/>
</dbReference>
<feature type="domain" description="C2H2-type" evidence="11">
    <location>
        <begin position="223"/>
        <end position="250"/>
    </location>
</feature>
<dbReference type="FunFam" id="3.30.160.60:FF:000710">
    <property type="entry name" value="Zinc finger protein 768"/>
    <property type="match status" value="1"/>
</dbReference>